<feature type="region of interest" description="Disordered" evidence="1">
    <location>
        <begin position="1"/>
        <end position="33"/>
    </location>
</feature>
<dbReference type="Proteomes" id="UP000681720">
    <property type="component" value="Unassembled WGS sequence"/>
</dbReference>
<accession>A0A8S3CTB0</accession>
<sequence>PWAKGSVPPPMDKCKKNEDETSNFKPSKVQGDQ</sequence>
<evidence type="ECO:0000313" key="3">
    <source>
        <dbReference type="Proteomes" id="UP000681720"/>
    </source>
</evidence>
<dbReference type="AlphaFoldDB" id="A0A8S3CTB0"/>
<feature type="non-terminal residue" evidence="2">
    <location>
        <position position="1"/>
    </location>
</feature>
<evidence type="ECO:0000313" key="2">
    <source>
        <dbReference type="EMBL" id="CAF4947301.1"/>
    </source>
</evidence>
<proteinExistence type="predicted"/>
<reference evidence="2" key="1">
    <citation type="submission" date="2021-02" db="EMBL/GenBank/DDBJ databases">
        <authorList>
            <person name="Nowell W R."/>
        </authorList>
    </citation>
    <scope>NUCLEOTIDE SEQUENCE</scope>
</reference>
<gene>
    <name evidence="2" type="ORF">GIL414_LOCUS54129</name>
</gene>
<organism evidence="2 3">
    <name type="scientific">Rotaria magnacalcarata</name>
    <dbReference type="NCBI Taxonomy" id="392030"/>
    <lineage>
        <taxon>Eukaryota</taxon>
        <taxon>Metazoa</taxon>
        <taxon>Spiralia</taxon>
        <taxon>Gnathifera</taxon>
        <taxon>Rotifera</taxon>
        <taxon>Eurotatoria</taxon>
        <taxon>Bdelloidea</taxon>
        <taxon>Philodinida</taxon>
        <taxon>Philodinidae</taxon>
        <taxon>Rotaria</taxon>
    </lineage>
</organism>
<dbReference type="EMBL" id="CAJOBJ010189220">
    <property type="protein sequence ID" value="CAF4947301.1"/>
    <property type="molecule type" value="Genomic_DNA"/>
</dbReference>
<comment type="caution">
    <text evidence="2">The sequence shown here is derived from an EMBL/GenBank/DDBJ whole genome shotgun (WGS) entry which is preliminary data.</text>
</comment>
<name>A0A8S3CTB0_9BILA</name>
<protein>
    <submittedName>
        <fullName evidence="2">Uncharacterized protein</fullName>
    </submittedName>
</protein>
<evidence type="ECO:0000256" key="1">
    <source>
        <dbReference type="SAM" id="MobiDB-lite"/>
    </source>
</evidence>